<feature type="transmembrane region" description="Helical" evidence="6">
    <location>
        <begin position="253"/>
        <end position="274"/>
    </location>
</feature>
<dbReference type="InterPro" id="IPR036259">
    <property type="entry name" value="MFS_trans_sf"/>
</dbReference>
<evidence type="ECO:0000256" key="2">
    <source>
        <dbReference type="ARBA" id="ARBA00022448"/>
    </source>
</evidence>
<dbReference type="SUPFAM" id="SSF103473">
    <property type="entry name" value="MFS general substrate transporter"/>
    <property type="match status" value="1"/>
</dbReference>
<dbReference type="AlphaFoldDB" id="A0A931A7R1"/>
<keyword evidence="3 6" id="KW-0812">Transmembrane</keyword>
<evidence type="ECO:0000313" key="8">
    <source>
        <dbReference type="EMBL" id="MBF8186219.1"/>
    </source>
</evidence>
<keyword evidence="9" id="KW-1185">Reference proteome</keyword>
<comment type="caution">
    <text evidence="8">The sequence shown here is derived from an EMBL/GenBank/DDBJ whole genome shotgun (WGS) entry which is preliminary data.</text>
</comment>
<keyword evidence="2" id="KW-0813">Transport</keyword>
<feature type="domain" description="Major facilitator superfamily (MFS) profile" evidence="7">
    <location>
        <begin position="14"/>
        <end position="399"/>
    </location>
</feature>
<evidence type="ECO:0000256" key="4">
    <source>
        <dbReference type="ARBA" id="ARBA00022989"/>
    </source>
</evidence>
<feature type="transmembrane region" description="Helical" evidence="6">
    <location>
        <begin position="286"/>
        <end position="304"/>
    </location>
</feature>
<evidence type="ECO:0000313" key="9">
    <source>
        <dbReference type="Proteomes" id="UP000605361"/>
    </source>
</evidence>
<accession>A0A931A7R1</accession>
<feature type="transmembrane region" description="Helical" evidence="6">
    <location>
        <begin position="221"/>
        <end position="241"/>
    </location>
</feature>
<feature type="transmembrane region" description="Helical" evidence="6">
    <location>
        <begin position="101"/>
        <end position="121"/>
    </location>
</feature>
<dbReference type="PANTHER" id="PTHR23506:SF23">
    <property type="entry name" value="GH10249P"/>
    <property type="match status" value="1"/>
</dbReference>
<sequence>MTTRSVRSTKIPGTATFAVLGIFYWSTHTMLRPLMGPAVLEQGGTQWEASLVLASFAILPTLAAIPIGALTDRWGTRTLLVWGAVLMVAGGATLFAPPLLWILIAGQAIIGLGTLAFWVALQTTATRPRDGESTDRKNSRIATFSLFMAAGQSVGPALGGFLHTAGGYLLAFVVYTALAVLLIVLSLTLLPGDRPAPATTEPVTTLRSYGEAARMMRNPTVLVTVLVSFAALIILDMRTAYMPVLLVDEGLPQWRIGALLSVAAVAGFLARPFFAPALRTLGTSWTVGLVLGVGAVSAALVVVAPTNVAVLVMLCAVNGSAVGFAQPLTLTLMSEETPADKRGIASGLRSTANRGAQLADPALFGALGLVMALPAVFLAVGGLSLTIAVVSAVALRLPRRPPAAGRRHEEKSATLAEL</sequence>
<evidence type="ECO:0000259" key="7">
    <source>
        <dbReference type="PROSITE" id="PS50850"/>
    </source>
</evidence>
<gene>
    <name evidence="8" type="ORF">ITP53_10765</name>
</gene>
<evidence type="ECO:0000256" key="6">
    <source>
        <dbReference type="SAM" id="Phobius"/>
    </source>
</evidence>
<proteinExistence type="predicted"/>
<dbReference type="EMBL" id="JADOGI010000024">
    <property type="protein sequence ID" value="MBF8186219.1"/>
    <property type="molecule type" value="Genomic_DNA"/>
</dbReference>
<reference evidence="8" key="1">
    <citation type="submission" date="2020-11" db="EMBL/GenBank/DDBJ databases">
        <title>Whole-genome analyses of Nonomuraea sp. K274.</title>
        <authorList>
            <person name="Veyisoglu A."/>
        </authorList>
    </citation>
    <scope>NUCLEOTIDE SEQUENCE</scope>
    <source>
        <strain evidence="8">K274</strain>
    </source>
</reference>
<dbReference type="InterPro" id="IPR050930">
    <property type="entry name" value="MFS_Vesicular_Transporter"/>
</dbReference>
<dbReference type="RefSeq" id="WP_207755793.1">
    <property type="nucleotide sequence ID" value="NZ_JADOGI010000024.1"/>
</dbReference>
<feature type="transmembrane region" description="Helical" evidence="6">
    <location>
        <begin position="364"/>
        <end position="397"/>
    </location>
</feature>
<comment type="subcellular location">
    <subcellularLocation>
        <location evidence="1">Cell membrane</location>
        <topology evidence="1">Multi-pass membrane protein</topology>
    </subcellularLocation>
</comment>
<dbReference type="GO" id="GO:0022857">
    <property type="term" value="F:transmembrane transporter activity"/>
    <property type="evidence" value="ECO:0007669"/>
    <property type="project" value="InterPro"/>
</dbReference>
<feature type="transmembrane region" description="Helical" evidence="6">
    <location>
        <begin position="78"/>
        <end position="95"/>
    </location>
</feature>
<dbReference type="GO" id="GO:0005886">
    <property type="term" value="C:plasma membrane"/>
    <property type="evidence" value="ECO:0007669"/>
    <property type="project" value="UniProtKB-SubCell"/>
</dbReference>
<protein>
    <submittedName>
        <fullName evidence="8">MFS transporter</fullName>
    </submittedName>
</protein>
<dbReference type="PROSITE" id="PS50850">
    <property type="entry name" value="MFS"/>
    <property type="match status" value="1"/>
</dbReference>
<evidence type="ECO:0000256" key="3">
    <source>
        <dbReference type="ARBA" id="ARBA00022692"/>
    </source>
</evidence>
<dbReference type="Pfam" id="PF07690">
    <property type="entry name" value="MFS_1"/>
    <property type="match status" value="1"/>
</dbReference>
<dbReference type="Proteomes" id="UP000605361">
    <property type="component" value="Unassembled WGS sequence"/>
</dbReference>
<feature type="transmembrane region" description="Helical" evidence="6">
    <location>
        <begin position="12"/>
        <end position="31"/>
    </location>
</feature>
<feature type="transmembrane region" description="Helical" evidence="6">
    <location>
        <begin position="51"/>
        <end position="71"/>
    </location>
</feature>
<dbReference type="PANTHER" id="PTHR23506">
    <property type="entry name" value="GH10249P"/>
    <property type="match status" value="1"/>
</dbReference>
<dbReference type="InterPro" id="IPR011701">
    <property type="entry name" value="MFS"/>
</dbReference>
<feature type="transmembrane region" description="Helical" evidence="6">
    <location>
        <begin position="168"/>
        <end position="190"/>
    </location>
</feature>
<dbReference type="InterPro" id="IPR020846">
    <property type="entry name" value="MFS_dom"/>
</dbReference>
<name>A0A931A7R1_9ACTN</name>
<keyword evidence="4 6" id="KW-1133">Transmembrane helix</keyword>
<feature type="transmembrane region" description="Helical" evidence="6">
    <location>
        <begin position="141"/>
        <end position="162"/>
    </location>
</feature>
<evidence type="ECO:0000256" key="5">
    <source>
        <dbReference type="ARBA" id="ARBA00023136"/>
    </source>
</evidence>
<organism evidence="8 9">
    <name type="scientific">Nonomuraea cypriaca</name>
    <dbReference type="NCBI Taxonomy" id="1187855"/>
    <lineage>
        <taxon>Bacteria</taxon>
        <taxon>Bacillati</taxon>
        <taxon>Actinomycetota</taxon>
        <taxon>Actinomycetes</taxon>
        <taxon>Streptosporangiales</taxon>
        <taxon>Streptosporangiaceae</taxon>
        <taxon>Nonomuraea</taxon>
    </lineage>
</organism>
<dbReference type="Gene3D" id="1.20.1250.20">
    <property type="entry name" value="MFS general substrate transporter like domains"/>
    <property type="match status" value="1"/>
</dbReference>
<keyword evidence="5 6" id="KW-0472">Membrane</keyword>
<evidence type="ECO:0000256" key="1">
    <source>
        <dbReference type="ARBA" id="ARBA00004651"/>
    </source>
</evidence>